<feature type="compositionally biased region" description="Basic residues" evidence="1">
    <location>
        <begin position="271"/>
        <end position="285"/>
    </location>
</feature>
<dbReference type="CDD" id="cd01943">
    <property type="entry name" value="MAK32"/>
    <property type="match status" value="1"/>
</dbReference>
<accession>A0A179H8V3</accession>
<evidence type="ECO:0000259" key="2">
    <source>
        <dbReference type="Pfam" id="PF00294"/>
    </source>
</evidence>
<gene>
    <name evidence="3" type="ORF">VFPBJ_00587</name>
</gene>
<dbReference type="Proteomes" id="UP000078240">
    <property type="component" value="Unassembled WGS sequence"/>
</dbReference>
<evidence type="ECO:0000313" key="3">
    <source>
        <dbReference type="EMBL" id="OAQ86547.1"/>
    </source>
</evidence>
<dbReference type="Gene3D" id="3.40.1190.20">
    <property type="match status" value="2"/>
</dbReference>
<dbReference type="SUPFAM" id="SSF53613">
    <property type="entry name" value="Ribokinase-like"/>
    <property type="match status" value="1"/>
</dbReference>
<feature type="domain" description="Carbohydrate kinase PfkB" evidence="2">
    <location>
        <begin position="327"/>
        <end position="379"/>
    </location>
</feature>
<comment type="caution">
    <text evidence="3">The sequence shown here is derived from an EMBL/GenBank/DDBJ whole genome shotgun (WGS) entry which is preliminary data.</text>
</comment>
<dbReference type="PANTHER" id="PTHR47098">
    <property type="entry name" value="PROTEIN MAK32"/>
    <property type="match status" value="1"/>
</dbReference>
<reference evidence="3 4" key="1">
    <citation type="submission" date="2016-01" db="EMBL/GenBank/DDBJ databases">
        <title>Biosynthesis of antibiotic leucinostatins and their inhibition on Phytophthora in bio-control Purpureocillium lilacinum.</title>
        <authorList>
            <person name="Wang G."/>
            <person name="Liu Z."/>
            <person name="Lin R."/>
            <person name="Li E."/>
            <person name="Mao Z."/>
            <person name="Ling J."/>
            <person name="Yin W."/>
            <person name="Xie B."/>
        </authorList>
    </citation>
    <scope>NUCLEOTIDE SEQUENCE [LARGE SCALE GENOMIC DNA]</scope>
    <source>
        <strain evidence="3">PLBJ-1</strain>
    </source>
</reference>
<dbReference type="EMBL" id="LSBH01000001">
    <property type="protein sequence ID" value="OAQ86547.1"/>
    <property type="molecule type" value="Genomic_DNA"/>
</dbReference>
<dbReference type="Pfam" id="PF00294">
    <property type="entry name" value="PfkB"/>
    <property type="match status" value="1"/>
</dbReference>
<evidence type="ECO:0000256" key="1">
    <source>
        <dbReference type="SAM" id="MobiDB-lite"/>
    </source>
</evidence>
<dbReference type="PANTHER" id="PTHR47098:SF2">
    <property type="entry name" value="PROTEIN MAK32"/>
    <property type="match status" value="1"/>
</dbReference>
<evidence type="ECO:0000313" key="4">
    <source>
        <dbReference type="Proteomes" id="UP000078240"/>
    </source>
</evidence>
<proteinExistence type="predicted"/>
<organism evidence="3 4">
    <name type="scientific">Purpureocillium lilacinum</name>
    <name type="common">Paecilomyces lilacinus</name>
    <dbReference type="NCBI Taxonomy" id="33203"/>
    <lineage>
        <taxon>Eukaryota</taxon>
        <taxon>Fungi</taxon>
        <taxon>Dikarya</taxon>
        <taxon>Ascomycota</taxon>
        <taxon>Pezizomycotina</taxon>
        <taxon>Sordariomycetes</taxon>
        <taxon>Hypocreomycetidae</taxon>
        <taxon>Hypocreales</taxon>
        <taxon>Ophiocordycipitaceae</taxon>
        <taxon>Purpureocillium</taxon>
    </lineage>
</organism>
<name>A0A179H8V3_PURLI</name>
<dbReference type="InterPro" id="IPR034094">
    <property type="entry name" value="Mak32"/>
</dbReference>
<dbReference type="InterPro" id="IPR029056">
    <property type="entry name" value="Ribokinase-like"/>
</dbReference>
<protein>
    <submittedName>
        <fullName evidence="3">MAK32-like protein</fullName>
    </submittedName>
</protein>
<feature type="region of interest" description="Disordered" evidence="1">
    <location>
        <begin position="269"/>
        <end position="291"/>
    </location>
</feature>
<dbReference type="AlphaFoldDB" id="A0A179H8V3"/>
<dbReference type="InterPro" id="IPR011611">
    <property type="entry name" value="PfkB_dom"/>
</dbReference>
<sequence length="423" mass="45675">MHTAQNPRSVGDAVLEEHGQSCQLDFVTMGMFLIDDIEFKPPTPPVRDILGGAGSYSALGARLFSPPPLTSSVGWIVDQGSDFPPAMSIFIDSWATAAVIRKDPSRLTTRGWNGYGGLADKRAFRYMTPKKRLTAQDLTPALLLSRSFHLICSPTRCQELVAEITARRKQLTSRDASYTKPIFVWEPVPDLCTPEELLNCTNTLPHIDICSPNHAELAGFMGDDGIDPETGQVSMSAIERSCEQLLASMPLQSYALVVRAGDKGCYIAKNGGRRTKRQPRPRKNYAHGGLQPDTDMEALFAGLLQDEDGSIARDEVEVDAGTEHWVPPYHHDPASVVDPTGGGNTFLGGLAVALARGHTLMEAAAWGSVAASFAIEQVGMPVLAAEPGGYETWNGDSVSRRLQQFKSSLPKTALDGDIPPASS</sequence>